<dbReference type="VEuPathDB" id="FungiDB:An04g05520"/>
<organism evidence="2">
    <name type="scientific">Aspergillus niger</name>
    <dbReference type="NCBI Taxonomy" id="5061"/>
    <lineage>
        <taxon>Eukaryota</taxon>
        <taxon>Fungi</taxon>
        <taxon>Dikarya</taxon>
        <taxon>Ascomycota</taxon>
        <taxon>Pezizomycotina</taxon>
        <taxon>Eurotiomycetes</taxon>
        <taxon>Eurotiomycetidae</taxon>
        <taxon>Eurotiales</taxon>
        <taxon>Aspergillaceae</taxon>
        <taxon>Aspergillus</taxon>
        <taxon>Aspergillus subgen. Circumdati</taxon>
    </lineage>
</organism>
<dbReference type="AlphaFoldDB" id="A0AAJ8BQ88"/>
<dbReference type="RefSeq" id="XP_059600596.1">
    <property type="nucleotide sequence ID" value="XM_059747536.1"/>
</dbReference>
<dbReference type="GeneID" id="84590921"/>
<name>A0AAJ8BQ88_ASPNG</name>
<dbReference type="KEGG" id="ang:An04g05520"/>
<reference evidence="2" key="1">
    <citation type="submission" date="2025-02" db="EMBL/GenBank/DDBJ databases">
        <authorList>
            <consortium name="NCBI Genome Project"/>
        </authorList>
    </citation>
    <scope>NUCLEOTIDE SEQUENCE</scope>
</reference>
<gene>
    <name evidence="2" type="ORF">An04g05520</name>
</gene>
<protein>
    <submittedName>
        <fullName evidence="2">Uncharacterized protein</fullName>
    </submittedName>
</protein>
<feature type="region of interest" description="Disordered" evidence="1">
    <location>
        <begin position="31"/>
        <end position="55"/>
    </location>
</feature>
<proteinExistence type="predicted"/>
<reference evidence="2" key="2">
    <citation type="submission" date="2025-08" db="UniProtKB">
        <authorList>
            <consortium name="RefSeq"/>
        </authorList>
    </citation>
    <scope>IDENTIFICATION</scope>
</reference>
<evidence type="ECO:0000256" key="1">
    <source>
        <dbReference type="SAM" id="MobiDB-lite"/>
    </source>
</evidence>
<accession>A0AAJ8BQ88</accession>
<sequence>MTEKFIIHGRNTYIRPRPYIPRPRLIWAKKGKEDANQPPGDCTPGLTRLHSKTRM</sequence>
<evidence type="ECO:0000313" key="2">
    <source>
        <dbReference type="RefSeq" id="XP_059600596.1"/>
    </source>
</evidence>